<dbReference type="Proteomes" id="UP000594261">
    <property type="component" value="Chromosome 5"/>
</dbReference>
<keyword evidence="3" id="KW-1185">Reference proteome</keyword>
<dbReference type="GO" id="GO:0005886">
    <property type="term" value="C:plasma membrane"/>
    <property type="evidence" value="ECO:0007669"/>
    <property type="project" value="TreeGrafter"/>
</dbReference>
<sequence>MSPEVKPQQFAVLVRDIPPFPVGQTRKAEADSFFKSIYPETFNRSMVVTNNKEDQVLDNSAFETKMCKLSRCIRKNYMNKIWEELEVYKKKLAHSEAIYAESKTTGKPGVRPTDRIGFLGLIGKKVDSIEYYNEKIIELNPKLEMEQRDTLRDKQQDSALVFFTRRVIAASAAQCLHAQKVNKWRVTNAPEPCQLIWT</sequence>
<dbReference type="InParanoid" id="A0A7N2LR71"/>
<reference evidence="2 3" key="1">
    <citation type="journal article" date="2016" name="G3 (Bethesda)">
        <title>First Draft Assembly and Annotation of the Genome of a California Endemic Oak Quercus lobata Nee (Fagaceae).</title>
        <authorList>
            <person name="Sork V.L."/>
            <person name="Fitz-Gibbon S.T."/>
            <person name="Puiu D."/>
            <person name="Crepeau M."/>
            <person name="Gugger P.F."/>
            <person name="Sherman R."/>
            <person name="Stevens K."/>
            <person name="Langley C.H."/>
            <person name="Pellegrini M."/>
            <person name="Salzberg S.L."/>
        </authorList>
    </citation>
    <scope>NUCLEOTIDE SEQUENCE [LARGE SCALE GENOMIC DNA]</scope>
    <source>
        <strain evidence="2 3">cv. SW786</strain>
    </source>
</reference>
<name>A0A7N2LR71_QUELO</name>
<protein>
    <recommendedName>
        <fullName evidence="1">CSC1/OSCA1-like cytosolic domain-containing protein</fullName>
    </recommendedName>
</protein>
<dbReference type="InterPro" id="IPR045122">
    <property type="entry name" value="Csc1-like"/>
</dbReference>
<dbReference type="EnsemblPlants" id="QL05p054777:mrna">
    <property type="protein sequence ID" value="QL05p054777:mrna"/>
    <property type="gene ID" value="QL05p054777"/>
</dbReference>
<dbReference type="PANTHER" id="PTHR13018:SF100">
    <property type="entry name" value="CSC1-LIKE PROTEIN ERD4"/>
    <property type="match status" value="1"/>
</dbReference>
<dbReference type="AlphaFoldDB" id="A0A7N2LR71"/>
<proteinExistence type="predicted"/>
<dbReference type="Pfam" id="PF14703">
    <property type="entry name" value="PHM7_cyt"/>
    <property type="match status" value="1"/>
</dbReference>
<reference evidence="2" key="2">
    <citation type="submission" date="2021-01" db="UniProtKB">
        <authorList>
            <consortium name="EnsemblPlants"/>
        </authorList>
    </citation>
    <scope>IDENTIFICATION</scope>
</reference>
<evidence type="ECO:0000313" key="3">
    <source>
        <dbReference type="Proteomes" id="UP000594261"/>
    </source>
</evidence>
<dbReference type="Gramene" id="QL05p054777:mrna">
    <property type="protein sequence ID" value="QL05p054777:mrna"/>
    <property type="gene ID" value="QL05p054777"/>
</dbReference>
<evidence type="ECO:0000259" key="1">
    <source>
        <dbReference type="Pfam" id="PF14703"/>
    </source>
</evidence>
<dbReference type="EMBL" id="LRBV02000005">
    <property type="status" value="NOT_ANNOTATED_CDS"/>
    <property type="molecule type" value="Genomic_DNA"/>
</dbReference>
<feature type="domain" description="CSC1/OSCA1-like cytosolic" evidence="1">
    <location>
        <begin position="74"/>
        <end position="197"/>
    </location>
</feature>
<dbReference type="InterPro" id="IPR027815">
    <property type="entry name" value="CSC1/OSCA1-like_cyt"/>
</dbReference>
<dbReference type="PANTHER" id="PTHR13018">
    <property type="entry name" value="PROBABLE MEMBRANE PROTEIN DUF221-RELATED"/>
    <property type="match status" value="1"/>
</dbReference>
<dbReference type="OMA" id="EMEQRDT"/>
<evidence type="ECO:0000313" key="2">
    <source>
        <dbReference type="EnsemblPlants" id="QL05p054777:mrna"/>
    </source>
</evidence>
<accession>A0A7N2LR71</accession>
<organism evidence="2 3">
    <name type="scientific">Quercus lobata</name>
    <name type="common">Valley oak</name>
    <dbReference type="NCBI Taxonomy" id="97700"/>
    <lineage>
        <taxon>Eukaryota</taxon>
        <taxon>Viridiplantae</taxon>
        <taxon>Streptophyta</taxon>
        <taxon>Embryophyta</taxon>
        <taxon>Tracheophyta</taxon>
        <taxon>Spermatophyta</taxon>
        <taxon>Magnoliopsida</taxon>
        <taxon>eudicotyledons</taxon>
        <taxon>Gunneridae</taxon>
        <taxon>Pentapetalae</taxon>
        <taxon>rosids</taxon>
        <taxon>fabids</taxon>
        <taxon>Fagales</taxon>
        <taxon>Fagaceae</taxon>
        <taxon>Quercus</taxon>
    </lineage>
</organism>
<dbReference type="GO" id="GO:0005227">
    <property type="term" value="F:calcium-activated cation channel activity"/>
    <property type="evidence" value="ECO:0007669"/>
    <property type="project" value="InterPro"/>
</dbReference>